<dbReference type="Pfam" id="PF00664">
    <property type="entry name" value="ABC_membrane"/>
    <property type="match status" value="1"/>
</dbReference>
<keyword evidence="8" id="KW-1185">Reference proteome</keyword>
<feature type="region of interest" description="Disordered" evidence="4">
    <location>
        <begin position="195"/>
        <end position="216"/>
    </location>
</feature>
<feature type="domain" description="ABC transmembrane type-1" evidence="6">
    <location>
        <begin position="1"/>
        <end position="76"/>
    </location>
</feature>
<keyword evidence="3 5" id="KW-0472">Membrane</keyword>
<comment type="caution">
    <text evidence="7">The sequence shown here is derived from an EMBL/GenBank/DDBJ whole genome shotgun (WGS) entry which is preliminary data.</text>
</comment>
<dbReference type="AlphaFoldDB" id="A0AAD9XJ12"/>
<dbReference type="PANTHER" id="PTHR45125:SF36">
    <property type="entry name" value="BNAC01G27460D PROTEIN"/>
    <property type="match status" value="1"/>
</dbReference>
<dbReference type="GO" id="GO:0016020">
    <property type="term" value="C:membrane"/>
    <property type="evidence" value="ECO:0007669"/>
    <property type="project" value="InterPro"/>
</dbReference>
<evidence type="ECO:0000256" key="4">
    <source>
        <dbReference type="SAM" id="MobiDB-lite"/>
    </source>
</evidence>
<dbReference type="SUPFAM" id="SSF90123">
    <property type="entry name" value="ABC transporter transmembrane region"/>
    <property type="match status" value="1"/>
</dbReference>
<name>A0AAD9XJ12_9ROSI</name>
<accession>A0AAD9XJ12</accession>
<keyword evidence="1 5" id="KW-0812">Transmembrane</keyword>
<dbReference type="Gene3D" id="1.20.1560.10">
    <property type="entry name" value="ABC transporter type 1, transmembrane domain"/>
    <property type="match status" value="1"/>
</dbReference>
<dbReference type="PROSITE" id="PS50929">
    <property type="entry name" value="ABC_TM1F"/>
    <property type="match status" value="1"/>
</dbReference>
<gene>
    <name evidence="7" type="ORF">Ddye_006937</name>
</gene>
<sequence length="216" mass="24269">MEISWFDEAEHSSGAIGARLTTDAVAMRSLVGDALALLVQNIATVVAGLIIAFKSNWELALLILVLFPLMGISGYIRWKSLKDQFWSRVESDYNNLKAVFITELRVKRSLQCQMQTILTSVNKLRECVRQIENLHPNGASDQDIMNRAKALLMQDKKYNKGFKFDHVWSILKDISKFSNDTSPPQLSQRRRVYICSSQSDSPGTESPTSPNLASSN</sequence>
<organism evidence="7 8">
    <name type="scientific">Dipteronia dyeriana</name>
    <dbReference type="NCBI Taxonomy" id="168575"/>
    <lineage>
        <taxon>Eukaryota</taxon>
        <taxon>Viridiplantae</taxon>
        <taxon>Streptophyta</taxon>
        <taxon>Embryophyta</taxon>
        <taxon>Tracheophyta</taxon>
        <taxon>Spermatophyta</taxon>
        <taxon>Magnoliopsida</taxon>
        <taxon>eudicotyledons</taxon>
        <taxon>Gunneridae</taxon>
        <taxon>Pentapetalae</taxon>
        <taxon>rosids</taxon>
        <taxon>malvids</taxon>
        <taxon>Sapindales</taxon>
        <taxon>Sapindaceae</taxon>
        <taxon>Hippocastanoideae</taxon>
        <taxon>Acereae</taxon>
        <taxon>Dipteronia</taxon>
    </lineage>
</organism>
<evidence type="ECO:0000256" key="5">
    <source>
        <dbReference type="SAM" id="Phobius"/>
    </source>
</evidence>
<feature type="transmembrane region" description="Helical" evidence="5">
    <location>
        <begin position="59"/>
        <end position="78"/>
    </location>
</feature>
<evidence type="ECO:0000256" key="1">
    <source>
        <dbReference type="ARBA" id="ARBA00022692"/>
    </source>
</evidence>
<feature type="transmembrane region" description="Helical" evidence="5">
    <location>
        <begin position="34"/>
        <end position="53"/>
    </location>
</feature>
<evidence type="ECO:0000259" key="6">
    <source>
        <dbReference type="PROSITE" id="PS50929"/>
    </source>
</evidence>
<evidence type="ECO:0000313" key="7">
    <source>
        <dbReference type="EMBL" id="KAK2660404.1"/>
    </source>
</evidence>
<evidence type="ECO:0000256" key="2">
    <source>
        <dbReference type="ARBA" id="ARBA00022989"/>
    </source>
</evidence>
<dbReference type="GO" id="GO:0005524">
    <property type="term" value="F:ATP binding"/>
    <property type="evidence" value="ECO:0007669"/>
    <property type="project" value="InterPro"/>
</dbReference>
<dbReference type="GO" id="GO:0140359">
    <property type="term" value="F:ABC-type transporter activity"/>
    <property type="evidence" value="ECO:0007669"/>
    <property type="project" value="InterPro"/>
</dbReference>
<proteinExistence type="predicted"/>
<dbReference type="Proteomes" id="UP001280121">
    <property type="component" value="Unassembled WGS sequence"/>
</dbReference>
<evidence type="ECO:0000313" key="8">
    <source>
        <dbReference type="Proteomes" id="UP001280121"/>
    </source>
</evidence>
<dbReference type="PANTHER" id="PTHR45125">
    <property type="entry name" value="F21J9.4-RELATED"/>
    <property type="match status" value="1"/>
</dbReference>
<dbReference type="InterPro" id="IPR036640">
    <property type="entry name" value="ABC1_TM_sf"/>
</dbReference>
<evidence type="ECO:0000256" key="3">
    <source>
        <dbReference type="ARBA" id="ARBA00023136"/>
    </source>
</evidence>
<keyword evidence="2 5" id="KW-1133">Transmembrane helix</keyword>
<dbReference type="InterPro" id="IPR011527">
    <property type="entry name" value="ABC1_TM_dom"/>
</dbReference>
<reference evidence="7" key="1">
    <citation type="journal article" date="2023" name="Plant J.">
        <title>Genome sequences and population genomics provide insights into the demographic history, inbreeding, and mutation load of two 'living fossil' tree species of Dipteronia.</title>
        <authorList>
            <person name="Feng Y."/>
            <person name="Comes H.P."/>
            <person name="Chen J."/>
            <person name="Zhu S."/>
            <person name="Lu R."/>
            <person name="Zhang X."/>
            <person name="Li P."/>
            <person name="Qiu J."/>
            <person name="Olsen K.M."/>
            <person name="Qiu Y."/>
        </authorList>
    </citation>
    <scope>NUCLEOTIDE SEQUENCE</scope>
    <source>
        <strain evidence="7">KIB01</strain>
    </source>
</reference>
<protein>
    <recommendedName>
        <fullName evidence="6">ABC transmembrane type-1 domain-containing protein</fullName>
    </recommendedName>
</protein>
<dbReference type="EMBL" id="JANJYI010000002">
    <property type="protein sequence ID" value="KAK2660404.1"/>
    <property type="molecule type" value="Genomic_DNA"/>
</dbReference>